<name>A0A2A5T3P7_9GAMM</name>
<evidence type="ECO:0000313" key="2">
    <source>
        <dbReference type="Proteomes" id="UP000219020"/>
    </source>
</evidence>
<protein>
    <submittedName>
        <fullName evidence="1">Uncharacterized protein</fullName>
    </submittedName>
</protein>
<organism evidence="1 2">
    <name type="scientific">Candidatus Enterovibrio escicola</name>
    <dbReference type="NCBI Taxonomy" id="1927127"/>
    <lineage>
        <taxon>Bacteria</taxon>
        <taxon>Pseudomonadati</taxon>
        <taxon>Pseudomonadota</taxon>
        <taxon>Gammaproteobacteria</taxon>
        <taxon>Vibrionales</taxon>
        <taxon>Vibrionaceae</taxon>
        <taxon>Enterovibrio</taxon>
    </lineage>
</organism>
<dbReference type="EMBL" id="NBYY01000015">
    <property type="protein sequence ID" value="PCS22776.1"/>
    <property type="molecule type" value="Genomic_DNA"/>
</dbReference>
<gene>
    <name evidence="1" type="ORF">BTN49_1740</name>
</gene>
<accession>A0A2A5T3P7</accession>
<keyword evidence="2" id="KW-1185">Reference proteome</keyword>
<sequence length="37" mass="4134">MSKSTSATAAKGIHIDTFITQKNNILFIINRTSFSYL</sequence>
<proteinExistence type="predicted"/>
<reference evidence="2" key="1">
    <citation type="submission" date="2017-04" db="EMBL/GenBank/DDBJ databases">
        <title>Genome evolution of the luminous symbionts of deep sea anglerfish.</title>
        <authorList>
            <person name="Hendry T.A."/>
        </authorList>
    </citation>
    <scope>NUCLEOTIDE SEQUENCE [LARGE SCALE GENOMIC DNA]</scope>
</reference>
<dbReference type="AlphaFoldDB" id="A0A2A5T3P7"/>
<dbReference type="Proteomes" id="UP000219020">
    <property type="component" value="Unassembled WGS sequence"/>
</dbReference>
<comment type="caution">
    <text evidence="1">The sequence shown here is derived from an EMBL/GenBank/DDBJ whole genome shotgun (WGS) entry which is preliminary data.</text>
</comment>
<evidence type="ECO:0000313" key="1">
    <source>
        <dbReference type="EMBL" id="PCS22776.1"/>
    </source>
</evidence>